<dbReference type="EMBL" id="OZ026884">
    <property type="protein sequence ID" value="CAL1239713.1"/>
    <property type="molecule type" value="Genomic_DNA"/>
</dbReference>
<feature type="transmembrane region" description="Helical" evidence="1">
    <location>
        <begin position="36"/>
        <end position="53"/>
    </location>
</feature>
<keyword evidence="3" id="KW-1185">Reference proteome</keyword>
<gene>
    <name evidence="2" type="ORF">MECH1_V1_0937</name>
</gene>
<proteinExistence type="predicted"/>
<dbReference type="Proteomes" id="UP001497493">
    <property type="component" value="Chromosome"/>
</dbReference>
<reference evidence="2 3" key="1">
    <citation type="submission" date="2024-04" db="EMBL/GenBank/DDBJ databases">
        <authorList>
            <person name="Cremers G."/>
        </authorList>
    </citation>
    <scope>NUCLEOTIDE SEQUENCE [LARGE SCALE GENOMIC DNA]</scope>
    <source>
        <strain evidence="2">MeCH1-AG</strain>
    </source>
</reference>
<sequence>MLMASLAVFTLVAIMGLTIVFDVWRGQSVGSFYPRLHGGAALLGSALVIGAALQGDTRLYVNIALAVVIIVLGVVMGVTAEKGKQVPKPIIFTHVSLAIICYLILAFFAFNPRATLPIAV</sequence>
<organism evidence="2 3">
    <name type="scientific">Candidatus Methylocalor cossyra</name>
    <dbReference type="NCBI Taxonomy" id="3108543"/>
    <lineage>
        <taxon>Bacteria</taxon>
        <taxon>Pseudomonadati</taxon>
        <taxon>Pseudomonadota</taxon>
        <taxon>Gammaproteobacteria</taxon>
        <taxon>Methylococcales</taxon>
        <taxon>Methylococcaceae</taxon>
        <taxon>Candidatus Methylocalor</taxon>
    </lineage>
</organism>
<keyword evidence="1" id="KW-0812">Transmembrane</keyword>
<name>A0ABM9NGM2_9GAMM</name>
<feature type="transmembrane region" description="Helical" evidence="1">
    <location>
        <begin position="6"/>
        <end position="24"/>
    </location>
</feature>
<evidence type="ECO:0000313" key="3">
    <source>
        <dbReference type="Proteomes" id="UP001497493"/>
    </source>
</evidence>
<keyword evidence="1" id="KW-0472">Membrane</keyword>
<evidence type="ECO:0000313" key="2">
    <source>
        <dbReference type="EMBL" id="CAL1239713.1"/>
    </source>
</evidence>
<feature type="transmembrane region" description="Helical" evidence="1">
    <location>
        <begin position="59"/>
        <end position="78"/>
    </location>
</feature>
<feature type="transmembrane region" description="Helical" evidence="1">
    <location>
        <begin position="90"/>
        <end position="110"/>
    </location>
</feature>
<evidence type="ECO:0000256" key="1">
    <source>
        <dbReference type="SAM" id="Phobius"/>
    </source>
</evidence>
<protein>
    <submittedName>
        <fullName evidence="2">Uncharacterized protein</fullName>
    </submittedName>
</protein>
<keyword evidence="1" id="KW-1133">Transmembrane helix</keyword>
<accession>A0ABM9NGM2</accession>